<sequence length="84" mass="8751">MPAATGAADSKWRLNPQRPAGPGAWGWPVDAAASDELTASSAESTWARLRDLDPRELRSSAASLEDPPSDPGPAKQVRGGLGRS</sequence>
<gene>
    <name evidence="2" type="ORF">NDU88_000913</name>
</gene>
<reference evidence="2" key="1">
    <citation type="journal article" date="2022" name="bioRxiv">
        <title>Sequencing and chromosome-scale assembly of the giantPleurodeles waltlgenome.</title>
        <authorList>
            <person name="Brown T."/>
            <person name="Elewa A."/>
            <person name="Iarovenko S."/>
            <person name="Subramanian E."/>
            <person name="Araus A.J."/>
            <person name="Petzold A."/>
            <person name="Susuki M."/>
            <person name="Suzuki K.-i.T."/>
            <person name="Hayashi T."/>
            <person name="Toyoda A."/>
            <person name="Oliveira C."/>
            <person name="Osipova E."/>
            <person name="Leigh N.D."/>
            <person name="Simon A."/>
            <person name="Yun M.H."/>
        </authorList>
    </citation>
    <scope>NUCLEOTIDE SEQUENCE</scope>
    <source>
        <strain evidence="2">20211129_DDA</strain>
        <tissue evidence="2">Liver</tissue>
    </source>
</reference>
<evidence type="ECO:0000313" key="3">
    <source>
        <dbReference type="Proteomes" id="UP001066276"/>
    </source>
</evidence>
<comment type="caution">
    <text evidence="2">The sequence shown here is derived from an EMBL/GenBank/DDBJ whole genome shotgun (WGS) entry which is preliminary data.</text>
</comment>
<accession>A0AAV7Q251</accession>
<dbReference type="EMBL" id="JANPWB010000010">
    <property type="protein sequence ID" value="KAJ1134461.1"/>
    <property type="molecule type" value="Genomic_DNA"/>
</dbReference>
<evidence type="ECO:0000256" key="1">
    <source>
        <dbReference type="SAM" id="MobiDB-lite"/>
    </source>
</evidence>
<evidence type="ECO:0000313" key="2">
    <source>
        <dbReference type="EMBL" id="KAJ1134461.1"/>
    </source>
</evidence>
<protein>
    <submittedName>
        <fullName evidence="2">Uncharacterized protein</fullName>
    </submittedName>
</protein>
<feature type="region of interest" description="Disordered" evidence="1">
    <location>
        <begin position="1"/>
        <end position="84"/>
    </location>
</feature>
<name>A0AAV7Q251_PLEWA</name>
<dbReference type="Proteomes" id="UP001066276">
    <property type="component" value="Chromosome 6"/>
</dbReference>
<feature type="compositionally biased region" description="Basic and acidic residues" evidence="1">
    <location>
        <begin position="48"/>
        <end position="58"/>
    </location>
</feature>
<keyword evidence="3" id="KW-1185">Reference proteome</keyword>
<organism evidence="2 3">
    <name type="scientific">Pleurodeles waltl</name>
    <name type="common">Iberian ribbed newt</name>
    <dbReference type="NCBI Taxonomy" id="8319"/>
    <lineage>
        <taxon>Eukaryota</taxon>
        <taxon>Metazoa</taxon>
        <taxon>Chordata</taxon>
        <taxon>Craniata</taxon>
        <taxon>Vertebrata</taxon>
        <taxon>Euteleostomi</taxon>
        <taxon>Amphibia</taxon>
        <taxon>Batrachia</taxon>
        <taxon>Caudata</taxon>
        <taxon>Salamandroidea</taxon>
        <taxon>Salamandridae</taxon>
        <taxon>Pleurodelinae</taxon>
        <taxon>Pleurodeles</taxon>
    </lineage>
</organism>
<proteinExistence type="predicted"/>
<dbReference type="AlphaFoldDB" id="A0AAV7Q251"/>